<feature type="compositionally biased region" description="Acidic residues" evidence="1">
    <location>
        <begin position="178"/>
        <end position="187"/>
    </location>
</feature>
<organism evidence="3 4">
    <name type="scientific">Anthostomella pinea</name>
    <dbReference type="NCBI Taxonomy" id="933095"/>
    <lineage>
        <taxon>Eukaryota</taxon>
        <taxon>Fungi</taxon>
        <taxon>Dikarya</taxon>
        <taxon>Ascomycota</taxon>
        <taxon>Pezizomycotina</taxon>
        <taxon>Sordariomycetes</taxon>
        <taxon>Xylariomycetidae</taxon>
        <taxon>Xylariales</taxon>
        <taxon>Xylariaceae</taxon>
        <taxon>Anthostomella</taxon>
    </lineage>
</organism>
<feature type="compositionally biased region" description="Low complexity" evidence="1">
    <location>
        <begin position="92"/>
        <end position="131"/>
    </location>
</feature>
<feature type="signal peptide" evidence="2">
    <location>
        <begin position="1"/>
        <end position="18"/>
    </location>
</feature>
<evidence type="ECO:0000313" key="4">
    <source>
        <dbReference type="Proteomes" id="UP001295740"/>
    </source>
</evidence>
<feature type="chain" id="PRO_5042465369" evidence="2">
    <location>
        <begin position="19"/>
        <end position="232"/>
    </location>
</feature>
<keyword evidence="2" id="KW-0732">Signal</keyword>
<evidence type="ECO:0000313" key="3">
    <source>
        <dbReference type="EMBL" id="CAJ2503766.1"/>
    </source>
</evidence>
<dbReference type="AlphaFoldDB" id="A0AAI8YGI3"/>
<sequence length="232" mass="24745">MRTQTILLVLAAATAAVATPLRETADKFPPLPHHTKSTLTTIVTSVTLASASASAEQAETKSTLQPSRHSPSDPRHSHTHFPVHAAPPQSPSPASASPSPEQLSPSTSTWRLALASASASAEQAETKSTFDPSRHSPSDPRHSNSHTRTHSPTSTRSPVYATPESVTPDQPTSLTSPAEEEDQEDPTDELHANACLNWACGGDVCPDGYNCRQASKYLGAFCFCGRNWLPFQ</sequence>
<evidence type="ECO:0000256" key="1">
    <source>
        <dbReference type="SAM" id="MobiDB-lite"/>
    </source>
</evidence>
<name>A0AAI8YGI3_9PEZI</name>
<keyword evidence="4" id="KW-1185">Reference proteome</keyword>
<evidence type="ECO:0000256" key="2">
    <source>
        <dbReference type="SAM" id="SignalP"/>
    </source>
</evidence>
<comment type="caution">
    <text evidence="3">The sequence shown here is derived from an EMBL/GenBank/DDBJ whole genome shotgun (WGS) entry which is preliminary data.</text>
</comment>
<proteinExistence type="predicted"/>
<protein>
    <submittedName>
        <fullName evidence="3">Uu.00g111600.m01.CDS01</fullName>
    </submittedName>
</protein>
<dbReference type="Proteomes" id="UP001295740">
    <property type="component" value="Unassembled WGS sequence"/>
</dbReference>
<reference evidence="3" key="1">
    <citation type="submission" date="2023-10" db="EMBL/GenBank/DDBJ databases">
        <authorList>
            <person name="Hackl T."/>
        </authorList>
    </citation>
    <scope>NUCLEOTIDE SEQUENCE</scope>
</reference>
<dbReference type="EMBL" id="CAUWAG010000006">
    <property type="protein sequence ID" value="CAJ2503766.1"/>
    <property type="molecule type" value="Genomic_DNA"/>
</dbReference>
<gene>
    <name evidence="3" type="ORF">KHLLAP_LOCUS4234</name>
</gene>
<feature type="compositionally biased region" description="Polar residues" evidence="1">
    <location>
        <begin position="164"/>
        <end position="176"/>
    </location>
</feature>
<feature type="compositionally biased region" description="Basic and acidic residues" evidence="1">
    <location>
        <begin position="132"/>
        <end position="142"/>
    </location>
</feature>
<feature type="region of interest" description="Disordered" evidence="1">
    <location>
        <begin position="53"/>
        <end position="188"/>
    </location>
</feature>
<accession>A0AAI8YGI3</accession>